<evidence type="ECO:0000256" key="2">
    <source>
        <dbReference type="ARBA" id="ARBA00007276"/>
    </source>
</evidence>
<dbReference type="Gene3D" id="1.10.10.1460">
    <property type="match status" value="1"/>
</dbReference>
<dbReference type="GO" id="GO:0006270">
    <property type="term" value="P:DNA replication initiation"/>
    <property type="evidence" value="ECO:0007669"/>
    <property type="project" value="UniProtKB-UniRule"/>
</dbReference>
<sequence length="544" mass="59575">MDELTRQRYEKQAKDLRVKIKSWEVDFYNSHDGKKPSRSDIKESDMSSTYKEYQRLRDILDGKIPPPASKSKDASNNLRKRKSPQQQPSLTPSTKRFRAVETPSSRRQQPGDSIAMNMFTPSHGSTPSLNRKLFDSPAVPTSIGPTPQRDGRVLGLFDSLPFKDAEIDSPCKPNGAVRLSQVIEAGKEVMAAAATPRKTLGREPGSAASLGRTPSSRHKRQTGATPRKNILSTPLKLDGGNGVAKTPSTSNTVSKLQFQTPAFLRRIPMPKINENSEYTSPEPIRLPRKPLLRGLSSVVADLRKMQEAELDDDLDALREAEMDGPSKPVNRTILSDKTNLPPPPAPSTHTTSIEKQDDASILGEDSEKQALGLLGGFDDEGDYDSAGEQDAGLDRNGNPLRVYKKKGQKRTTRRSNMKPVMTRRPAAVIAKHEDTNNADENIPDAEPNTAAGDAEEDDPALHSGSDFIASDDEDELAQDIGDVRKPTPKTAKAKAKSAAAATAPVKKPARKVNELAHANFKRLKLRNSGAKGGPGHNSRFRRRR</sequence>
<feature type="region of interest" description="Disordered" evidence="9">
    <location>
        <begin position="195"/>
        <end position="255"/>
    </location>
</feature>
<comment type="similarity">
    <text evidence="2 8">Belongs to the SLD2 family.</text>
</comment>
<comment type="caution">
    <text evidence="10">The sequence shown here is derived from an EMBL/GenBank/DDBJ whole genome shotgun (WGS) entry which is preliminary data.</text>
</comment>
<dbReference type="InterPro" id="IPR021110">
    <property type="entry name" value="DNA_rep_checkpnt_protein"/>
</dbReference>
<evidence type="ECO:0000256" key="3">
    <source>
        <dbReference type="ARBA" id="ARBA00018363"/>
    </source>
</evidence>
<keyword evidence="6 8" id="KW-0131">Cell cycle</keyword>
<dbReference type="EMBL" id="JAPEVB010000005">
    <property type="protein sequence ID" value="KAJ4387711.1"/>
    <property type="molecule type" value="Genomic_DNA"/>
</dbReference>
<feature type="compositionally biased region" description="Acidic residues" evidence="9">
    <location>
        <begin position="377"/>
        <end position="387"/>
    </location>
</feature>
<dbReference type="OrthoDB" id="8775810at2759"/>
<keyword evidence="4 8" id="KW-0235">DNA replication</keyword>
<feature type="compositionally biased region" description="Basic and acidic residues" evidence="9">
    <location>
        <begin position="52"/>
        <end position="61"/>
    </location>
</feature>
<keyword evidence="11" id="KW-1185">Reference proteome</keyword>
<dbReference type="Proteomes" id="UP001140453">
    <property type="component" value="Unassembled WGS sequence"/>
</dbReference>
<feature type="compositionally biased region" description="Polar residues" evidence="9">
    <location>
        <begin position="84"/>
        <end position="94"/>
    </location>
</feature>
<feature type="compositionally biased region" description="Polar residues" evidence="9">
    <location>
        <begin position="119"/>
        <end position="129"/>
    </location>
</feature>
<feature type="region of interest" description="Disordered" evidence="9">
    <location>
        <begin position="27"/>
        <end position="152"/>
    </location>
</feature>
<gene>
    <name evidence="10" type="ORF">N0V93_008310</name>
</gene>
<accession>A0A9W8YMY2</accession>
<proteinExistence type="inferred from homology"/>
<dbReference type="PANTHER" id="PTHR28124:SF1">
    <property type="entry name" value="DNA REPLICATION REGULATOR SLD2"/>
    <property type="match status" value="1"/>
</dbReference>
<reference evidence="10" key="1">
    <citation type="submission" date="2022-10" db="EMBL/GenBank/DDBJ databases">
        <title>Tapping the CABI collections for fungal endophytes: first genome assemblies for Collariella, Neodidymelliopsis, Ascochyta clinopodiicola, Didymella pomorum, Didymosphaeria variabile, Neocosmospora piperis and Neocucurbitaria cava.</title>
        <authorList>
            <person name="Hill R."/>
        </authorList>
    </citation>
    <scope>NUCLEOTIDE SEQUENCE</scope>
    <source>
        <strain evidence="10">IMI 355082</strain>
    </source>
</reference>
<name>A0A9W8YMY2_9PEZI</name>
<comment type="function">
    <text evidence="7 8">Has a role in the initiation of DNA replication. Required at S-phase checkpoint.</text>
</comment>
<evidence type="ECO:0000256" key="5">
    <source>
        <dbReference type="ARBA" id="ARBA00023242"/>
    </source>
</evidence>
<feature type="compositionally biased region" description="Low complexity" evidence="9">
    <location>
        <begin position="496"/>
        <end position="506"/>
    </location>
</feature>
<evidence type="ECO:0000313" key="10">
    <source>
        <dbReference type="EMBL" id="KAJ4387711.1"/>
    </source>
</evidence>
<evidence type="ECO:0000256" key="1">
    <source>
        <dbReference type="ARBA" id="ARBA00004123"/>
    </source>
</evidence>
<protein>
    <recommendedName>
        <fullName evidence="3 8">DNA replication regulator SLD2</fullName>
    </recommendedName>
</protein>
<dbReference type="GO" id="GO:0003688">
    <property type="term" value="F:DNA replication origin binding"/>
    <property type="evidence" value="ECO:0007669"/>
    <property type="project" value="TreeGrafter"/>
</dbReference>
<evidence type="ECO:0000256" key="6">
    <source>
        <dbReference type="ARBA" id="ARBA00023306"/>
    </source>
</evidence>
<dbReference type="InterPro" id="IPR040203">
    <property type="entry name" value="Sld2"/>
</dbReference>
<dbReference type="GO" id="GO:0000727">
    <property type="term" value="P:double-strand break repair via break-induced replication"/>
    <property type="evidence" value="ECO:0007669"/>
    <property type="project" value="TreeGrafter"/>
</dbReference>
<evidence type="ECO:0000313" key="11">
    <source>
        <dbReference type="Proteomes" id="UP001140453"/>
    </source>
</evidence>
<evidence type="ECO:0000256" key="4">
    <source>
        <dbReference type="ARBA" id="ARBA00022705"/>
    </source>
</evidence>
<organism evidence="10 11">
    <name type="scientific">Gnomoniopsis smithogilvyi</name>
    <dbReference type="NCBI Taxonomy" id="1191159"/>
    <lineage>
        <taxon>Eukaryota</taxon>
        <taxon>Fungi</taxon>
        <taxon>Dikarya</taxon>
        <taxon>Ascomycota</taxon>
        <taxon>Pezizomycotina</taxon>
        <taxon>Sordariomycetes</taxon>
        <taxon>Sordariomycetidae</taxon>
        <taxon>Diaporthales</taxon>
        <taxon>Gnomoniaceae</taxon>
        <taxon>Gnomoniopsis</taxon>
    </lineage>
</organism>
<dbReference type="GO" id="GO:0031261">
    <property type="term" value="C:DNA replication preinitiation complex"/>
    <property type="evidence" value="ECO:0007669"/>
    <property type="project" value="TreeGrafter"/>
</dbReference>
<feature type="compositionally biased region" description="Polar residues" evidence="9">
    <location>
        <begin position="246"/>
        <end position="255"/>
    </location>
</feature>
<dbReference type="AlphaFoldDB" id="A0A9W8YMY2"/>
<feature type="region of interest" description="Disordered" evidence="9">
    <location>
        <begin position="321"/>
        <end position="544"/>
    </location>
</feature>
<feature type="compositionally biased region" description="Basic residues" evidence="9">
    <location>
        <begin position="402"/>
        <end position="416"/>
    </location>
</feature>
<evidence type="ECO:0000256" key="9">
    <source>
        <dbReference type="SAM" id="MobiDB-lite"/>
    </source>
</evidence>
<dbReference type="GO" id="GO:0003697">
    <property type="term" value="F:single-stranded DNA binding"/>
    <property type="evidence" value="ECO:0007669"/>
    <property type="project" value="TreeGrafter"/>
</dbReference>
<evidence type="ECO:0000256" key="7">
    <source>
        <dbReference type="ARBA" id="ARBA00025253"/>
    </source>
</evidence>
<dbReference type="GO" id="GO:1902977">
    <property type="term" value="P:mitotic DNA replication preinitiation complex assembly"/>
    <property type="evidence" value="ECO:0007669"/>
    <property type="project" value="TreeGrafter"/>
</dbReference>
<evidence type="ECO:0000256" key="8">
    <source>
        <dbReference type="RuleBase" id="RU367067"/>
    </source>
</evidence>
<feature type="compositionally biased region" description="Basic and acidic residues" evidence="9">
    <location>
        <begin position="27"/>
        <end position="45"/>
    </location>
</feature>
<comment type="subcellular location">
    <subcellularLocation>
        <location evidence="1 8">Nucleus</location>
    </subcellularLocation>
</comment>
<dbReference type="Pfam" id="PF11719">
    <property type="entry name" value="Drc1-Sld2"/>
    <property type="match status" value="1"/>
</dbReference>
<keyword evidence="5 8" id="KW-0539">Nucleus</keyword>
<feature type="compositionally biased region" description="Polar residues" evidence="9">
    <location>
        <begin position="102"/>
        <end position="111"/>
    </location>
</feature>
<dbReference type="PANTHER" id="PTHR28124">
    <property type="entry name" value="DNA REPLICATION REGULATOR SLD2"/>
    <property type="match status" value="1"/>
</dbReference>